<feature type="domain" description="Glucose-6-phosphate dehydrogenase C-terminal" evidence="9">
    <location>
        <begin position="200"/>
        <end position="493"/>
    </location>
</feature>
<reference evidence="10 11" key="1">
    <citation type="submission" date="2006-11" db="EMBL/GenBank/DDBJ databases">
        <authorList>
            <consortium name="Laboratoire de Microbiologie (Universite Bourgogne)"/>
            <consortium name="GENOME Express"/>
            <consortium name="UMR Oenologie Ampelologie (Universite Bordeaux 2)"/>
            <person name="Guzzo J."/>
        </authorList>
    </citation>
    <scope>NUCLEOTIDE SEQUENCE [LARGE SCALE GENOMIC DNA]</scope>
    <source>
        <strain evidence="10 11">ATCC BAA-1163</strain>
    </source>
</reference>
<evidence type="ECO:0000256" key="1">
    <source>
        <dbReference type="ARBA" id="ARBA00004937"/>
    </source>
</evidence>
<dbReference type="Pfam" id="PF00479">
    <property type="entry name" value="G6PD_N"/>
    <property type="match status" value="1"/>
</dbReference>
<dbReference type="GO" id="GO:0004345">
    <property type="term" value="F:glucose-6-phosphate dehydrogenase activity"/>
    <property type="evidence" value="ECO:0007669"/>
    <property type="project" value="UniProtKB-UniRule"/>
</dbReference>
<comment type="function">
    <text evidence="7">Catalyzes the oxidation of glucose 6-phosphate to 6-phosphogluconolactone.</text>
</comment>
<dbReference type="UniPathway" id="UPA00115">
    <property type="reaction ID" value="UER00408"/>
</dbReference>
<dbReference type="Pfam" id="PF02781">
    <property type="entry name" value="G6PD_C"/>
    <property type="match status" value="1"/>
</dbReference>
<dbReference type="GO" id="GO:0006006">
    <property type="term" value="P:glucose metabolic process"/>
    <property type="evidence" value="ECO:0007669"/>
    <property type="project" value="UniProtKB-KW"/>
</dbReference>
<feature type="domain" description="Glucose-6-phosphate dehydrogenase NAD-binding" evidence="8">
    <location>
        <begin position="21"/>
        <end position="197"/>
    </location>
</feature>
<evidence type="ECO:0000259" key="9">
    <source>
        <dbReference type="Pfam" id="PF02781"/>
    </source>
</evidence>
<evidence type="ECO:0000256" key="5">
    <source>
        <dbReference type="ARBA" id="ARBA00023002"/>
    </source>
</evidence>
<feature type="binding site" evidence="7">
    <location>
        <begin position="95"/>
        <end position="96"/>
    </location>
    <ligand>
        <name>NADP(+)</name>
        <dbReference type="ChEBI" id="CHEBI:58349"/>
    </ligand>
</feature>
<evidence type="ECO:0000313" key="11">
    <source>
        <dbReference type="Proteomes" id="UP000003346"/>
    </source>
</evidence>
<dbReference type="InterPro" id="IPR019796">
    <property type="entry name" value="G6P_DH_AS"/>
</dbReference>
<dbReference type="PROSITE" id="PS00069">
    <property type="entry name" value="G6P_DEHYDROGENASE"/>
    <property type="match status" value="1"/>
</dbReference>
<feature type="binding site" evidence="7">
    <location>
        <position position="188"/>
    </location>
    <ligand>
        <name>substrate</name>
    </ligand>
</feature>
<feature type="binding site" evidence="7">
    <location>
        <position position="192"/>
    </location>
    <ligand>
        <name>substrate</name>
    </ligand>
</feature>
<protein>
    <recommendedName>
        <fullName evidence="7">Glucose-6-phosphate 1-dehydrogenase</fullName>
        <shortName evidence="7">G6PD</shortName>
        <ecNumber evidence="7">1.1.1.49</ecNumber>
    </recommendedName>
</protein>
<feature type="binding site" evidence="7">
    <location>
        <position position="57"/>
    </location>
    <ligand>
        <name>NADP(+)</name>
        <dbReference type="ChEBI" id="CHEBI:58349"/>
    </ligand>
</feature>
<dbReference type="HAMAP" id="MF_00966">
    <property type="entry name" value="G6PD"/>
    <property type="match status" value="1"/>
</dbReference>
<dbReference type="InterPro" id="IPR022675">
    <property type="entry name" value="G6P_DH_C"/>
</dbReference>
<evidence type="ECO:0000313" key="10">
    <source>
        <dbReference type="EMBL" id="EAV39788.1"/>
    </source>
</evidence>
<dbReference type="HOGENOM" id="CLU_013524_5_0_9"/>
<evidence type="ECO:0000256" key="7">
    <source>
        <dbReference type="HAMAP-Rule" id="MF_00966"/>
    </source>
</evidence>
<feature type="binding site" evidence="7">
    <location>
        <position position="158"/>
    </location>
    <ligand>
        <name>NADP(+)</name>
        <dbReference type="ChEBI" id="CHEBI:58349"/>
    </ligand>
</feature>
<feature type="binding site" evidence="7">
    <location>
        <begin position="23"/>
        <end position="30"/>
    </location>
    <ligand>
        <name>NADP(+)</name>
        <dbReference type="ChEBI" id="CHEBI:58349"/>
    </ligand>
</feature>
<dbReference type="Gene3D" id="3.30.360.10">
    <property type="entry name" value="Dihydrodipicolinate Reductase, domain 2"/>
    <property type="match status" value="1"/>
</dbReference>
<dbReference type="GO" id="GO:0050661">
    <property type="term" value="F:NADP binding"/>
    <property type="evidence" value="ECO:0007669"/>
    <property type="project" value="UniProtKB-UniRule"/>
</dbReference>
<keyword evidence="4 7" id="KW-0521">NADP</keyword>
<evidence type="ECO:0000256" key="3">
    <source>
        <dbReference type="ARBA" id="ARBA00022526"/>
    </source>
</evidence>
<gene>
    <name evidence="7" type="primary">zwf</name>
    <name evidence="10" type="ORF">OENOO_46022</name>
</gene>
<dbReference type="PANTHER" id="PTHR23429">
    <property type="entry name" value="GLUCOSE-6-PHOSPHATE 1-DEHYDROGENASE G6PD"/>
    <property type="match status" value="1"/>
</dbReference>
<feature type="binding site" evidence="7">
    <location>
        <position position="353"/>
    </location>
    <ligand>
        <name>substrate</name>
    </ligand>
</feature>
<dbReference type="InterPro" id="IPR036291">
    <property type="entry name" value="NAD(P)-bd_dom_sf"/>
</dbReference>
<dbReference type="AlphaFoldDB" id="A0NI94"/>
<evidence type="ECO:0000259" key="8">
    <source>
        <dbReference type="Pfam" id="PF00479"/>
    </source>
</evidence>
<organism evidence="10 11">
    <name type="scientific">Oenococcus oeni ATCC BAA-1163</name>
    <dbReference type="NCBI Taxonomy" id="379360"/>
    <lineage>
        <taxon>Bacteria</taxon>
        <taxon>Bacillati</taxon>
        <taxon>Bacillota</taxon>
        <taxon>Bacilli</taxon>
        <taxon>Lactobacillales</taxon>
        <taxon>Lactobacillaceae</taxon>
        <taxon>Oenococcus</taxon>
    </lineage>
</organism>
<evidence type="ECO:0000256" key="2">
    <source>
        <dbReference type="ARBA" id="ARBA00009975"/>
    </source>
</evidence>
<keyword evidence="6 7" id="KW-0119">Carbohydrate metabolism</keyword>
<keyword evidence="3 7" id="KW-0313">Glucose metabolism</keyword>
<comment type="similarity">
    <text evidence="2 7">Belongs to the glucose-6-phosphate dehydrogenase family.</text>
</comment>
<feature type="binding site" evidence="7">
    <location>
        <position position="348"/>
    </location>
    <ligand>
        <name>substrate</name>
    </ligand>
</feature>
<evidence type="ECO:0000256" key="4">
    <source>
        <dbReference type="ARBA" id="ARBA00022857"/>
    </source>
</evidence>
<dbReference type="PRINTS" id="PR00079">
    <property type="entry name" value="G6PDHDRGNASE"/>
</dbReference>
<dbReference type="PIRSF" id="PIRSF000110">
    <property type="entry name" value="G6PD"/>
    <property type="match status" value="1"/>
</dbReference>
<dbReference type="NCBIfam" id="TIGR00871">
    <property type="entry name" value="zwf"/>
    <property type="match status" value="1"/>
</dbReference>
<dbReference type="SUPFAM" id="SSF55347">
    <property type="entry name" value="Glyceraldehyde-3-phosphate dehydrogenase-like, C-terminal domain"/>
    <property type="match status" value="1"/>
</dbReference>
<dbReference type="EMBL" id="AAUV01000041">
    <property type="protein sequence ID" value="EAV39788.1"/>
    <property type="molecule type" value="Genomic_DNA"/>
</dbReference>
<feature type="active site" description="Proton acceptor" evidence="7">
    <location>
        <position position="250"/>
    </location>
</feature>
<name>A0NI94_OENOE</name>
<proteinExistence type="inferred from homology"/>
<evidence type="ECO:0000256" key="6">
    <source>
        <dbReference type="ARBA" id="ARBA00023277"/>
    </source>
</evidence>
<dbReference type="GO" id="GO:0009051">
    <property type="term" value="P:pentose-phosphate shunt, oxidative branch"/>
    <property type="evidence" value="ECO:0007669"/>
    <property type="project" value="TreeGrafter"/>
</dbReference>
<dbReference type="GO" id="GO:0005829">
    <property type="term" value="C:cytosol"/>
    <property type="evidence" value="ECO:0007669"/>
    <property type="project" value="TreeGrafter"/>
</dbReference>
<dbReference type="PANTHER" id="PTHR23429:SF0">
    <property type="entry name" value="GLUCOSE-6-PHOSPHATE 1-DEHYDROGENASE"/>
    <property type="match status" value="1"/>
</dbReference>
<keyword evidence="5 7" id="KW-0560">Oxidoreductase</keyword>
<accession>A0NI94</accession>
<comment type="caution">
    <text evidence="10">The sequence shown here is derived from an EMBL/GenBank/DDBJ whole genome shotgun (WGS) entry which is preliminary data.</text>
</comment>
<sequence length="497" mass="56449">MLRVGVNMDNKPTELPLVLLLFGGTGDLAKRKLYPSLFNLFKKGYLQKHFAVIGTARHPLDDEKFQEVVRQSIAKNGTEGQVKEFAAHFRYSSHDVTDLKDYGKLKNMLAKLDKEFDAGGNRIFYMSVAPRFFGQIAQAIKSEGLMSDTGYNRLMVEKPFGTSYKTAEELQNQLESGFSDDQIFRIDHYLGKEMVQNIPAVRFGNPILDATWNKNYIKNVQVTLAEQLGVEERAGYYNTAGALLDMIQNHAFQIVGWLAMEKPSSFSDTDIRAAKNTVFSKLKMYDEREVVANFVRGQYGRGREVWQKSYTEEPDVPADSKNDTYVAGRLQFENDRWTGVPFYIRTGKRLAAKQTRVDIVYKKSSFDFGKFNQDKLSEPVLSILIDPVGGINFSLNGKNVTTEFETRSDLLKWSISDQDKVETPDPYERMLHDAMNGDGSNFADWNGVSISWKFVDQIAKVWAEDKAPLEIYESATMGPVASDRLLAETGDRWIYRG</sequence>
<dbReference type="EC" id="1.1.1.49" evidence="7"/>
<comment type="pathway">
    <text evidence="1 7">Carbohydrate degradation; pentose phosphate pathway; D-ribulose 5-phosphate from D-glucose 6-phosphate (oxidative stage): step 1/3.</text>
</comment>
<dbReference type="SUPFAM" id="SSF51735">
    <property type="entry name" value="NAD(P)-binding Rossmann-fold domains"/>
    <property type="match status" value="1"/>
</dbReference>
<dbReference type="Gene3D" id="3.40.50.720">
    <property type="entry name" value="NAD(P)-binding Rossmann-like Domain"/>
    <property type="match status" value="1"/>
</dbReference>
<dbReference type="InterPro" id="IPR022674">
    <property type="entry name" value="G6P_DH_NAD-bd"/>
</dbReference>
<comment type="catalytic activity">
    <reaction evidence="7">
        <text>D-glucose 6-phosphate + NADP(+) = 6-phospho-D-glucono-1,5-lactone + NADPH + H(+)</text>
        <dbReference type="Rhea" id="RHEA:15841"/>
        <dbReference type="ChEBI" id="CHEBI:15378"/>
        <dbReference type="ChEBI" id="CHEBI:57783"/>
        <dbReference type="ChEBI" id="CHEBI:57955"/>
        <dbReference type="ChEBI" id="CHEBI:58349"/>
        <dbReference type="ChEBI" id="CHEBI:61548"/>
        <dbReference type="EC" id="1.1.1.49"/>
    </reaction>
</comment>
<feature type="binding site" evidence="7">
    <location>
        <position position="245"/>
    </location>
    <ligand>
        <name>substrate</name>
    </ligand>
</feature>
<dbReference type="InterPro" id="IPR001282">
    <property type="entry name" value="G6P_DH"/>
</dbReference>
<dbReference type="Proteomes" id="UP000003346">
    <property type="component" value="Unassembled WGS sequence"/>
</dbReference>
<feature type="binding site" evidence="7">
    <location>
        <position position="226"/>
    </location>
    <ligand>
        <name>substrate</name>
    </ligand>
</feature>